<dbReference type="GO" id="GO:0016787">
    <property type="term" value="F:hydrolase activity"/>
    <property type="evidence" value="ECO:0007669"/>
    <property type="project" value="UniProtKB-KW"/>
</dbReference>
<dbReference type="PIRSF" id="PIRSF029730">
    <property type="entry name" value="UCP029730"/>
    <property type="match status" value="1"/>
</dbReference>
<evidence type="ECO:0000313" key="1">
    <source>
        <dbReference type="EMBL" id="MXQ06447.1"/>
    </source>
</evidence>
<accession>A0A7C9IE45</accession>
<dbReference type="Pfam" id="PF05013">
    <property type="entry name" value="FGase"/>
    <property type="match status" value="1"/>
</dbReference>
<name>A0A7C9IE45_9RHOB</name>
<dbReference type="InterPro" id="IPR011227">
    <property type="entry name" value="UCP029730"/>
</dbReference>
<sequence length="247" mass="26325">MLPESSADVATVIGQTRSFPLLLVCEHASDAIPAHLENLGLADADRYSHAVFDIGAAHLAERLSDALGVPLVIANWSRLIYDLNRPPEAPDAIPARVETIDIPGNRSLSAADREARAEALYYPFHKVVSDTLDAFDTAPTLVTIHSFTPVWNGAPRAVEIGFLHDADPTLAEAMLAAYDGPHRTALNEPYSAKDGVTHTLARHATARGLRNVMIEVRNDLLSDDAAIDVVATALAGALTAALEEVAA</sequence>
<evidence type="ECO:0000313" key="2">
    <source>
        <dbReference type="Proteomes" id="UP000480350"/>
    </source>
</evidence>
<dbReference type="SUPFAM" id="SSF53187">
    <property type="entry name" value="Zn-dependent exopeptidases"/>
    <property type="match status" value="1"/>
</dbReference>
<gene>
    <name evidence="1" type="ORF">GQ651_01165</name>
</gene>
<organism evidence="1 2">
    <name type="scientific">Kangsaoukella pontilimi</name>
    <dbReference type="NCBI Taxonomy" id="2691042"/>
    <lineage>
        <taxon>Bacteria</taxon>
        <taxon>Pseudomonadati</taxon>
        <taxon>Pseudomonadota</taxon>
        <taxon>Alphaproteobacteria</taxon>
        <taxon>Rhodobacterales</taxon>
        <taxon>Paracoccaceae</taxon>
        <taxon>Kangsaoukella</taxon>
    </lineage>
</organism>
<dbReference type="EMBL" id="WUPT01000001">
    <property type="protein sequence ID" value="MXQ06447.1"/>
    <property type="molecule type" value="Genomic_DNA"/>
</dbReference>
<keyword evidence="2" id="KW-1185">Reference proteome</keyword>
<dbReference type="Proteomes" id="UP000480350">
    <property type="component" value="Unassembled WGS sequence"/>
</dbReference>
<dbReference type="AlphaFoldDB" id="A0A7C9IE45"/>
<proteinExistence type="predicted"/>
<comment type="caution">
    <text evidence="1">The sequence shown here is derived from an EMBL/GenBank/DDBJ whole genome shotgun (WGS) entry which is preliminary data.</text>
</comment>
<dbReference type="Gene3D" id="3.40.630.40">
    <property type="entry name" value="Zn-dependent exopeptidases"/>
    <property type="match status" value="1"/>
</dbReference>
<protein>
    <submittedName>
        <fullName evidence="1">N-formylglutamate amidohydrolase</fullName>
    </submittedName>
</protein>
<dbReference type="InterPro" id="IPR007709">
    <property type="entry name" value="N-FG_amidohydro"/>
</dbReference>
<reference evidence="1 2" key="1">
    <citation type="submission" date="2019-12" db="EMBL/GenBank/DDBJ databases">
        <authorList>
            <person name="Lee S.D."/>
        </authorList>
    </citation>
    <scope>NUCLEOTIDE SEQUENCE [LARGE SCALE GENOMIC DNA]</scope>
    <source>
        <strain evidence="1 2">GH1-50</strain>
    </source>
</reference>
<reference evidence="1 2" key="2">
    <citation type="submission" date="2020-03" db="EMBL/GenBank/DDBJ databases">
        <title>Kangsaoukella pontilimi gen. nov., sp. nov., a new member of the family Rhodobacteraceae isolated from a tidal mudflat.</title>
        <authorList>
            <person name="Kim I.S."/>
        </authorList>
    </citation>
    <scope>NUCLEOTIDE SEQUENCE [LARGE SCALE GENOMIC DNA]</scope>
    <source>
        <strain evidence="1 2">GH1-50</strain>
    </source>
</reference>
<keyword evidence="1" id="KW-0378">Hydrolase</keyword>